<evidence type="ECO:0000313" key="2">
    <source>
        <dbReference type="Proteomes" id="UP000658733"/>
    </source>
</evidence>
<dbReference type="AlphaFoldDB" id="A0A843APM2"/>
<gene>
    <name evidence="1" type="ORF">ISP01_08610</name>
</gene>
<reference evidence="1" key="1">
    <citation type="submission" date="2020-10" db="EMBL/GenBank/DDBJ databases">
        <title>Dehalococcoides mccartyi of a TCE/Cr reducing biochatode.</title>
        <authorList>
            <person name="Matturro B."/>
        </authorList>
    </citation>
    <scope>NUCLEOTIDE SEQUENCE</scope>
    <source>
        <strain evidence="1">Bin4</strain>
    </source>
</reference>
<accession>A0A843APM2</accession>
<dbReference type="RefSeq" id="WP_278523947.1">
    <property type="nucleotide sequence ID" value="NZ_JADIIN010000068.1"/>
</dbReference>
<name>A0A843APM2_METAZ</name>
<proteinExistence type="predicted"/>
<dbReference type="EMBL" id="JADIIN010000068">
    <property type="protein sequence ID" value="MBF4469448.1"/>
    <property type="molecule type" value="Genomic_DNA"/>
</dbReference>
<organism evidence="1 2">
    <name type="scientific">Methanobrevibacter arboriphilus</name>
    <dbReference type="NCBI Taxonomy" id="39441"/>
    <lineage>
        <taxon>Archaea</taxon>
        <taxon>Methanobacteriati</taxon>
        <taxon>Methanobacteriota</taxon>
        <taxon>Methanomada group</taxon>
        <taxon>Methanobacteria</taxon>
        <taxon>Methanobacteriales</taxon>
        <taxon>Methanobacteriaceae</taxon>
        <taxon>Methanobrevibacter</taxon>
    </lineage>
</organism>
<sequence length="153" mass="17033">MIQADKNNNNIGFMNIGPFLTKLSIPKAITLRTAKKGIVIESKQDTDRILWEDILQAYTETGIIKQSGVFIELTNGSKLRIYNINTGFLKNVKDNEVAKILNNKCTGKIDTGWEVENPSAISDYSTKFLTCPSCNSENKKNSNFCCKCGTSLK</sequence>
<evidence type="ECO:0008006" key="3">
    <source>
        <dbReference type="Google" id="ProtNLM"/>
    </source>
</evidence>
<comment type="caution">
    <text evidence="1">The sequence shown here is derived from an EMBL/GenBank/DDBJ whole genome shotgun (WGS) entry which is preliminary data.</text>
</comment>
<protein>
    <recommendedName>
        <fullName evidence="3">Zinc-ribbon domain-containing protein</fullName>
    </recommendedName>
</protein>
<dbReference type="Proteomes" id="UP000658733">
    <property type="component" value="Unassembled WGS sequence"/>
</dbReference>
<evidence type="ECO:0000313" key="1">
    <source>
        <dbReference type="EMBL" id="MBF4469448.1"/>
    </source>
</evidence>